<dbReference type="GO" id="GO:0031251">
    <property type="term" value="C:PAN complex"/>
    <property type="evidence" value="ECO:0007669"/>
    <property type="project" value="TreeGrafter"/>
</dbReference>
<protein>
    <submittedName>
        <fullName evidence="3">PAN2-PAN3 deadenylation complex catalytic subunit PAN2-like</fullName>
    </submittedName>
</protein>
<dbReference type="Pfam" id="PF13423">
    <property type="entry name" value="UCH_1"/>
    <property type="match status" value="1"/>
</dbReference>
<dbReference type="Proteomes" id="UP000694410">
    <property type="component" value="Unplaced"/>
</dbReference>
<dbReference type="Gene3D" id="2.130.10.10">
    <property type="entry name" value="YVTN repeat-like/Quinoprotein amine dehydrogenase"/>
    <property type="match status" value="1"/>
</dbReference>
<dbReference type="PROSITE" id="PS50235">
    <property type="entry name" value="USP_3"/>
    <property type="match status" value="1"/>
</dbReference>
<dbReference type="Ensembl" id="ENSCCET00000037414.1">
    <property type="protein sequence ID" value="ENSCCEP00000025016.1"/>
    <property type="gene ID" value="ENSCCEG00000022133.1"/>
</dbReference>
<dbReference type="GO" id="GO:0004535">
    <property type="term" value="F:poly(A)-specific ribonuclease activity"/>
    <property type="evidence" value="ECO:0007669"/>
    <property type="project" value="TreeGrafter"/>
</dbReference>
<dbReference type="InterPro" id="IPR048841">
    <property type="entry name" value="PAN2_N"/>
</dbReference>
<dbReference type="InterPro" id="IPR036322">
    <property type="entry name" value="WD40_repeat_dom_sf"/>
</dbReference>
<feature type="domain" description="USP" evidence="2">
    <location>
        <begin position="503"/>
        <end position="871"/>
    </location>
</feature>
<dbReference type="InterPro" id="IPR028881">
    <property type="entry name" value="PAN2_UCH_dom"/>
</dbReference>
<feature type="compositionally biased region" description="Low complexity" evidence="1">
    <location>
        <begin position="948"/>
        <end position="963"/>
    </location>
</feature>
<gene>
    <name evidence="3" type="primary">LOC111940524</name>
</gene>
<dbReference type="InterPro" id="IPR050785">
    <property type="entry name" value="PAN2-PAN3_catalytic_subunit"/>
</dbReference>
<sequence>MNFEGLNPSLAEFAPPLHPALEPVLDPHLNPNLVELDPEGVSLEGLPVPESVHLMEGMYSELHTAVSEVGVPVSVSHFDLHEEMLWVGNHGGHATSFFGPTLERYSSFQVNSSDDIRQIQSLENGVLFLTKTNLKYLSRGGLIIFDYLMDESEDMHSLLLTDNNTLLVAGLHNHVLEIDLGTVQETQKYTVEVPGITIMRQSNRFFFCGHTSGKVSLRDLRTFAVEHEFDAHSGSLSDFDVHGNLLVTCGFSSRMNGLACDRFLKVYDLRMMRATTPLQVHIDPFFLRFIPTYTSRLAIISQTGQCQFCEPTGLANPADIFHVNTVGPLIMTFDVSASKQALAFGDSEGCVHLWADSPEVTFNAYSRETDFALPCMVDTLPHLDWNQDLVPLSLIPVPLTSDALLSDWPAANSAPAPRRAPPVDPEILRTMKKVGFIGYAPNPRTKLRNQIPYRLKEMDNEFDTFSQVPESPIGREEEPHLYRVAKKYRKVVALGAPHSQLRCLVQNHLCQKEFCLGCELGLLFHMLDLSRGDPCQGSNFLRAFRTIPEASALGLILADSDEATGKVNLGRLIQSWNRFILTQLHQETQEQEGPQAYRGAGSSFGSSGDSVIGQLFSCEMENCSMCRCGKETVRVSSTLLFTLSYPDSTAKDYEFAQILKRSICLEQNTQAWCENCEKYQPTVQTRNIRCLPDVLVINCEVNSSKEADFWKTQAEKAMMKRGGFDITKGKEITLGEWKDLGNPDTGHSYASVEELKNIWIPHAIKMRLTKSKELDVSNWSESDELSPMDDPESVYIYDLMATVVHILDSRTGGSLVGHIKVGETYHQRKEGVTHQQWYLFNDFLIEPVDKCEAVQFDMSWKVPAILYYARRNLNAKYNLVIKNPIEASVLLAEASLARKQRKCHATFIPLMLNEMPQAGDLVGLDAEFVTLNEVGGSTATCTGRAAASGPSTPTSTGPTTSPTCWATPTPSSSSGELGAAPGAAGDVGWAGVWLRSQGWGQGCARAAPGCHR</sequence>
<proteinExistence type="predicted"/>
<dbReference type="GO" id="GO:0000932">
    <property type="term" value="C:P-body"/>
    <property type="evidence" value="ECO:0007669"/>
    <property type="project" value="TreeGrafter"/>
</dbReference>
<dbReference type="SUPFAM" id="SSF50978">
    <property type="entry name" value="WD40 repeat-like"/>
    <property type="match status" value="1"/>
</dbReference>
<organism evidence="3 4">
    <name type="scientific">Cyanistes caeruleus</name>
    <name type="common">Eurasian blue tit</name>
    <name type="synonym">Parus caeruleus</name>
    <dbReference type="NCBI Taxonomy" id="156563"/>
    <lineage>
        <taxon>Eukaryota</taxon>
        <taxon>Metazoa</taxon>
        <taxon>Chordata</taxon>
        <taxon>Craniata</taxon>
        <taxon>Vertebrata</taxon>
        <taxon>Euteleostomi</taxon>
        <taxon>Archelosauria</taxon>
        <taxon>Archosauria</taxon>
        <taxon>Dinosauria</taxon>
        <taxon>Saurischia</taxon>
        <taxon>Theropoda</taxon>
        <taxon>Coelurosauria</taxon>
        <taxon>Aves</taxon>
        <taxon>Neognathae</taxon>
        <taxon>Neoaves</taxon>
        <taxon>Telluraves</taxon>
        <taxon>Australaves</taxon>
        <taxon>Passeriformes</taxon>
        <taxon>Paridae</taxon>
        <taxon>Cyanistes</taxon>
    </lineage>
</organism>
<dbReference type="InterPro" id="IPR038765">
    <property type="entry name" value="Papain-like_cys_pep_sf"/>
</dbReference>
<evidence type="ECO:0000256" key="1">
    <source>
        <dbReference type="SAM" id="MobiDB-lite"/>
    </source>
</evidence>
<accession>A0A8C0VKR8</accession>
<reference evidence="3" key="1">
    <citation type="submission" date="2025-08" db="UniProtKB">
        <authorList>
            <consortium name="Ensembl"/>
        </authorList>
    </citation>
    <scope>IDENTIFICATION</scope>
</reference>
<dbReference type="GO" id="GO:0000289">
    <property type="term" value="P:nuclear-transcribed mRNA poly(A) tail shortening"/>
    <property type="evidence" value="ECO:0007669"/>
    <property type="project" value="TreeGrafter"/>
</dbReference>
<reference evidence="3" key="2">
    <citation type="submission" date="2025-09" db="UniProtKB">
        <authorList>
            <consortium name="Ensembl"/>
        </authorList>
    </citation>
    <scope>IDENTIFICATION</scope>
</reference>
<evidence type="ECO:0000259" key="2">
    <source>
        <dbReference type="PROSITE" id="PS50235"/>
    </source>
</evidence>
<dbReference type="PANTHER" id="PTHR15728:SF0">
    <property type="entry name" value="PAN2-PAN3 DEADENYLATION COMPLEX CATALYTIC SUBUNIT PAN2"/>
    <property type="match status" value="1"/>
</dbReference>
<keyword evidence="4" id="KW-1185">Reference proteome</keyword>
<dbReference type="SUPFAM" id="SSF54001">
    <property type="entry name" value="Cysteine proteinases"/>
    <property type="match status" value="1"/>
</dbReference>
<dbReference type="AlphaFoldDB" id="A0A8C0VKR8"/>
<dbReference type="Gene3D" id="3.90.70.10">
    <property type="entry name" value="Cysteine proteinases"/>
    <property type="match status" value="1"/>
</dbReference>
<dbReference type="InterPro" id="IPR015943">
    <property type="entry name" value="WD40/YVTN_repeat-like_dom_sf"/>
</dbReference>
<name>A0A8C0VKR8_CYACU</name>
<dbReference type="Pfam" id="PF20770">
    <property type="entry name" value="PAN2_N"/>
    <property type="match status" value="1"/>
</dbReference>
<dbReference type="InterPro" id="IPR028889">
    <property type="entry name" value="USP"/>
</dbReference>
<evidence type="ECO:0000313" key="3">
    <source>
        <dbReference type="Ensembl" id="ENSCCEP00000025016.1"/>
    </source>
</evidence>
<dbReference type="PANTHER" id="PTHR15728">
    <property type="entry name" value="DEADENYLATION COMPLEX CATALYTIC SUBUNIT PAN2"/>
    <property type="match status" value="1"/>
</dbReference>
<dbReference type="FunFam" id="2.130.10.10:FF:000059">
    <property type="entry name" value="PAN2-PAN3 deadenylation complex catalytic subunit PAN2"/>
    <property type="match status" value="1"/>
</dbReference>
<evidence type="ECO:0000313" key="4">
    <source>
        <dbReference type="Proteomes" id="UP000694410"/>
    </source>
</evidence>
<feature type="region of interest" description="Disordered" evidence="1">
    <location>
        <begin position="942"/>
        <end position="980"/>
    </location>
</feature>
<feature type="compositionally biased region" description="Polar residues" evidence="1">
    <location>
        <begin position="964"/>
        <end position="975"/>
    </location>
</feature>